<dbReference type="Gene3D" id="3.30.300.30">
    <property type="match status" value="1"/>
</dbReference>
<dbReference type="PROSITE" id="PS00455">
    <property type="entry name" value="AMP_BINDING"/>
    <property type="match status" value="1"/>
</dbReference>
<dbReference type="EMBL" id="CP017758">
    <property type="protein sequence ID" value="AQV97256.1"/>
    <property type="molecule type" value="Genomic_DNA"/>
</dbReference>
<dbReference type="InterPro" id="IPR020845">
    <property type="entry name" value="AMP-binding_CS"/>
</dbReference>
<dbReference type="AlphaFoldDB" id="A0A1U9UX26"/>
<dbReference type="KEGG" id="cuh:BJN34_25690"/>
<proteinExistence type="predicted"/>
<protein>
    <recommendedName>
        <fullName evidence="1">AMP-dependent synthetase/ligase domain-containing protein</fullName>
    </recommendedName>
</protein>
<dbReference type="Gene3D" id="3.40.50.12780">
    <property type="entry name" value="N-terminal domain of ligase-like"/>
    <property type="match status" value="1"/>
</dbReference>
<dbReference type="GO" id="GO:0031956">
    <property type="term" value="F:medium-chain fatty acid-CoA ligase activity"/>
    <property type="evidence" value="ECO:0007669"/>
    <property type="project" value="TreeGrafter"/>
</dbReference>
<evidence type="ECO:0000259" key="1">
    <source>
        <dbReference type="Pfam" id="PF00501"/>
    </source>
</evidence>
<dbReference type="PANTHER" id="PTHR43201:SF32">
    <property type="entry name" value="2-SUCCINYLBENZOATE--COA LIGASE, CHLOROPLASTIC_PEROXISOMAL"/>
    <property type="match status" value="1"/>
</dbReference>
<dbReference type="PANTHER" id="PTHR43201">
    <property type="entry name" value="ACYL-COA SYNTHETASE"/>
    <property type="match status" value="1"/>
</dbReference>
<dbReference type="Pfam" id="PF00501">
    <property type="entry name" value="AMP-binding"/>
    <property type="match status" value="1"/>
</dbReference>
<evidence type="ECO:0000313" key="3">
    <source>
        <dbReference type="Proteomes" id="UP000189627"/>
    </source>
</evidence>
<dbReference type="SUPFAM" id="SSF56801">
    <property type="entry name" value="Acetyl-CoA synthetase-like"/>
    <property type="match status" value="1"/>
</dbReference>
<evidence type="ECO:0000313" key="2">
    <source>
        <dbReference type="EMBL" id="AQV97256.1"/>
    </source>
</evidence>
<dbReference type="InterPro" id="IPR000873">
    <property type="entry name" value="AMP-dep_synth/lig_dom"/>
</dbReference>
<accession>A0A1U9UX26</accession>
<organism evidence="2 3">
    <name type="scientific">Cupriavidus necator</name>
    <name type="common">Alcaligenes eutrophus</name>
    <name type="synonym">Ralstonia eutropha</name>
    <dbReference type="NCBI Taxonomy" id="106590"/>
    <lineage>
        <taxon>Bacteria</taxon>
        <taxon>Pseudomonadati</taxon>
        <taxon>Pseudomonadota</taxon>
        <taxon>Betaproteobacteria</taxon>
        <taxon>Burkholderiales</taxon>
        <taxon>Burkholderiaceae</taxon>
        <taxon>Cupriavidus</taxon>
    </lineage>
</organism>
<dbReference type="InterPro" id="IPR045851">
    <property type="entry name" value="AMP-bd_C_sf"/>
</dbReference>
<dbReference type="RefSeq" id="WP_164704942.1">
    <property type="nucleotide sequence ID" value="NZ_CP017758.1"/>
</dbReference>
<dbReference type="Proteomes" id="UP000189627">
    <property type="component" value="Chromosome 2"/>
</dbReference>
<name>A0A1U9UX26_CUPNE</name>
<dbReference type="GO" id="GO:0006631">
    <property type="term" value="P:fatty acid metabolic process"/>
    <property type="evidence" value="ECO:0007669"/>
    <property type="project" value="TreeGrafter"/>
</dbReference>
<reference evidence="3" key="1">
    <citation type="submission" date="2017-02" db="EMBL/GenBank/DDBJ databases">
        <title>Complete genome sequence of Cupriavidus necator strain NH9, a 3-chlorobenzoate degrader.</title>
        <authorList>
            <person name="Moriuchi R."/>
            <person name="Dohra H."/>
            <person name="Ogawa N."/>
        </authorList>
    </citation>
    <scope>NUCLEOTIDE SEQUENCE [LARGE SCALE GENOMIC DNA]</scope>
    <source>
        <strain evidence="3">NH9</strain>
    </source>
</reference>
<sequence>MNNLSELIEVAALDRPDASFGTCSQNDSLHRFVERARTVAAQLRDAGFRRGDLVAFIGPNSAGYLVTWMAAQFVGLQTALINPSYPDELLGAMLDNLGARAIFWLGRSPGGLVDRTEAQLDLTGAWQGDVSVQRPLFSRVGLVSDSDGRSADPADVAAYIHTSGTTGLPKFCALSHGYFIRLGRFIADSHGLSRYDRVLSPLPMFHINPMGYGVVGSLTARASLLSMDRFQAQDFWSLVKSHHITAMILHQPPANLLMAKTTRAEAQGHQIRIAFGCVPDFLEKFDIPIGVTGYGSTEAGGLCHTRIVRPDDAEFPPEGPSSMAGQPRSDVEYRIADDGEIWVRGLHHQTLFSGYLRDGEVLAQTDAEGWFRTGDRGRQDSCGNLIFIERMSDSIRVNGEYVPIGFVEERLKRVSSLGEFALWRMDSPARGHEVVLYTTAHHVLESEVHAALFDLPKYMHPTRLIRIEKLPLDTGVGKVQRRLLNDQPRFSEVEL</sequence>
<dbReference type="InterPro" id="IPR042099">
    <property type="entry name" value="ANL_N_sf"/>
</dbReference>
<feature type="domain" description="AMP-dependent synthetase/ligase" evidence="1">
    <location>
        <begin position="31"/>
        <end position="356"/>
    </location>
</feature>
<gene>
    <name evidence="2" type="ORF">BJN34_25690</name>
</gene>